<feature type="transmembrane region" description="Helical" evidence="9">
    <location>
        <begin position="20"/>
        <end position="39"/>
    </location>
</feature>
<keyword evidence="2 9" id="KW-0813">Transport</keyword>
<evidence type="ECO:0000256" key="4">
    <source>
        <dbReference type="ARBA" id="ARBA00022519"/>
    </source>
</evidence>
<dbReference type="OrthoDB" id="5465095at2"/>
<dbReference type="Pfam" id="PF04290">
    <property type="entry name" value="DctQ"/>
    <property type="match status" value="1"/>
</dbReference>
<evidence type="ECO:0000256" key="7">
    <source>
        <dbReference type="ARBA" id="ARBA00023136"/>
    </source>
</evidence>
<dbReference type="PANTHER" id="PTHR35011">
    <property type="entry name" value="2,3-DIKETO-L-GULONATE TRAP TRANSPORTER SMALL PERMEASE PROTEIN YIAM"/>
    <property type="match status" value="1"/>
</dbReference>
<dbReference type="EMBL" id="AP017372">
    <property type="protein sequence ID" value="BAU58804.1"/>
    <property type="molecule type" value="Genomic_DNA"/>
</dbReference>
<evidence type="ECO:0000256" key="9">
    <source>
        <dbReference type="RuleBase" id="RU369079"/>
    </source>
</evidence>
<dbReference type="InterPro" id="IPR055348">
    <property type="entry name" value="DctQ"/>
</dbReference>
<evidence type="ECO:0000256" key="8">
    <source>
        <dbReference type="ARBA" id="ARBA00038436"/>
    </source>
</evidence>
<name>A0A0X8XBG0_HALHR</name>
<evidence type="ECO:0000256" key="6">
    <source>
        <dbReference type="ARBA" id="ARBA00022989"/>
    </source>
</evidence>
<dbReference type="InterPro" id="IPR007387">
    <property type="entry name" value="TRAP_DctQ"/>
</dbReference>
<comment type="similarity">
    <text evidence="8 9">Belongs to the TRAP transporter small permease family.</text>
</comment>
<evidence type="ECO:0000259" key="10">
    <source>
        <dbReference type="Pfam" id="PF04290"/>
    </source>
</evidence>
<feature type="transmembrane region" description="Helical" evidence="9">
    <location>
        <begin position="129"/>
        <end position="149"/>
    </location>
</feature>
<keyword evidence="12" id="KW-1185">Reference proteome</keyword>
<keyword evidence="6 9" id="KW-1133">Transmembrane helix</keyword>
<dbReference type="RefSeq" id="WP_096410101.1">
    <property type="nucleotide sequence ID" value="NZ_AP017372.2"/>
</dbReference>
<dbReference type="GO" id="GO:0022857">
    <property type="term" value="F:transmembrane transporter activity"/>
    <property type="evidence" value="ECO:0007669"/>
    <property type="project" value="UniProtKB-UniRule"/>
</dbReference>
<evidence type="ECO:0000256" key="2">
    <source>
        <dbReference type="ARBA" id="ARBA00022448"/>
    </source>
</evidence>
<dbReference type="PANTHER" id="PTHR35011:SF2">
    <property type="entry name" value="2,3-DIKETO-L-GULONATE TRAP TRANSPORTER SMALL PERMEASE PROTEIN YIAM"/>
    <property type="match status" value="1"/>
</dbReference>
<keyword evidence="5 9" id="KW-0812">Transmembrane</keyword>
<dbReference type="AlphaFoldDB" id="A0A0X8XBG0"/>
<reference evidence="11" key="1">
    <citation type="submission" date="2016-02" db="EMBL/GenBank/DDBJ databases">
        <title>Halorhodospira halochloris DSM-1059 complete genome, version 2.</title>
        <authorList>
            <person name="Tsukatani Y."/>
        </authorList>
    </citation>
    <scope>NUCLEOTIDE SEQUENCE</scope>
    <source>
        <strain evidence="11">DSM 1059</strain>
    </source>
</reference>
<comment type="subunit">
    <text evidence="9">The complex comprises the extracytoplasmic solute receptor protein and the two transmembrane proteins.</text>
</comment>
<evidence type="ECO:0000256" key="1">
    <source>
        <dbReference type="ARBA" id="ARBA00004429"/>
    </source>
</evidence>
<comment type="subcellular location">
    <subcellularLocation>
        <location evidence="1 9">Cell inner membrane</location>
        <topology evidence="1 9">Multi-pass membrane protein</topology>
    </subcellularLocation>
</comment>
<evidence type="ECO:0000256" key="3">
    <source>
        <dbReference type="ARBA" id="ARBA00022475"/>
    </source>
</evidence>
<accession>A0A0X8XBG0</accession>
<proteinExistence type="inferred from homology"/>
<keyword evidence="4 9" id="KW-0997">Cell inner membrane</keyword>
<feature type="transmembrane region" description="Helical" evidence="9">
    <location>
        <begin position="51"/>
        <end position="71"/>
    </location>
</feature>
<feature type="domain" description="Tripartite ATP-independent periplasmic transporters DctQ component" evidence="10">
    <location>
        <begin position="30"/>
        <end position="159"/>
    </location>
</feature>
<keyword evidence="3" id="KW-1003">Cell membrane</keyword>
<gene>
    <name evidence="11" type="ORF">HH1059_20950</name>
</gene>
<dbReference type="KEGG" id="hhk:HH1059_20950"/>
<keyword evidence="7 9" id="KW-0472">Membrane</keyword>
<evidence type="ECO:0000313" key="12">
    <source>
        <dbReference type="Proteomes" id="UP000218890"/>
    </source>
</evidence>
<protein>
    <recommendedName>
        <fullName evidence="9">TRAP transporter small permease protein</fullName>
    </recommendedName>
</protein>
<dbReference type="GO" id="GO:0015740">
    <property type="term" value="P:C4-dicarboxylate transport"/>
    <property type="evidence" value="ECO:0007669"/>
    <property type="project" value="TreeGrafter"/>
</dbReference>
<organism evidence="11 12">
    <name type="scientific">Halorhodospira halochloris</name>
    <name type="common">Ectothiorhodospira halochloris</name>
    <dbReference type="NCBI Taxonomy" id="1052"/>
    <lineage>
        <taxon>Bacteria</taxon>
        <taxon>Pseudomonadati</taxon>
        <taxon>Pseudomonadota</taxon>
        <taxon>Gammaproteobacteria</taxon>
        <taxon>Chromatiales</taxon>
        <taxon>Ectothiorhodospiraceae</taxon>
        <taxon>Halorhodospira</taxon>
    </lineage>
</organism>
<dbReference type="GO" id="GO:0005886">
    <property type="term" value="C:plasma membrane"/>
    <property type="evidence" value="ECO:0007669"/>
    <property type="project" value="UniProtKB-SubCell"/>
</dbReference>
<feature type="transmembrane region" description="Helical" evidence="9">
    <location>
        <begin position="92"/>
        <end position="117"/>
    </location>
</feature>
<dbReference type="Proteomes" id="UP000218890">
    <property type="component" value="Chromosome"/>
</dbReference>
<evidence type="ECO:0000313" key="11">
    <source>
        <dbReference type="EMBL" id="BAU58804.1"/>
    </source>
</evidence>
<evidence type="ECO:0000256" key="5">
    <source>
        <dbReference type="ARBA" id="ARBA00022692"/>
    </source>
</evidence>
<sequence length="185" mass="20428">MPAGNYLHRLDRGVERFESIILAGGVLALAAVSITNTLLRNLLGTTLPGASELTEIFMIWITFAGLAYAVRRARHIAMTALYDQLRGIIRKALLVTISVGSAALLFYLSYFALIYVLSTYQGGRTTTALSIPVWAAYAIVPAGLFLGAIQYSLTAWRNLSTAGIHRSFQERERYEQEPSEGEPKW</sequence>
<comment type="function">
    <text evidence="9">Part of the tripartite ATP-independent periplasmic (TRAP) transport system.</text>
</comment>